<evidence type="ECO:0000313" key="3">
    <source>
        <dbReference type="Proteomes" id="UP000326509"/>
    </source>
</evidence>
<organism evidence="2 3">
    <name type="scientific">Patiriisocius marinus</name>
    <dbReference type="NCBI Taxonomy" id="1397112"/>
    <lineage>
        <taxon>Bacteria</taxon>
        <taxon>Pseudomonadati</taxon>
        <taxon>Bacteroidota</taxon>
        <taxon>Flavobacteriia</taxon>
        <taxon>Flavobacteriales</taxon>
        <taxon>Flavobacteriaceae</taxon>
        <taxon>Patiriisocius</taxon>
    </lineage>
</organism>
<dbReference type="InterPro" id="IPR032710">
    <property type="entry name" value="NTF2-like_dom_sf"/>
</dbReference>
<reference evidence="2 3" key="1">
    <citation type="submission" date="2019-08" db="EMBL/GenBank/DDBJ databases">
        <title>Draft genome sequence of Ulvibacter marinus type strain NBRC 109484.</title>
        <authorList>
            <person name="Kawano K."/>
            <person name="Ushijima N."/>
            <person name="Kihara M."/>
            <person name="Itoh H."/>
        </authorList>
    </citation>
    <scope>NUCLEOTIDE SEQUENCE [LARGE SCALE GENOMIC DNA]</scope>
    <source>
        <strain evidence="2 3">NBRC 109484</strain>
    </source>
</reference>
<gene>
    <name evidence="2" type="ORF">ULMA_26240</name>
</gene>
<feature type="domain" description="SnoaL-like" evidence="1">
    <location>
        <begin position="17"/>
        <end position="110"/>
    </location>
</feature>
<dbReference type="SUPFAM" id="SSF54427">
    <property type="entry name" value="NTF2-like"/>
    <property type="match status" value="1"/>
</dbReference>
<evidence type="ECO:0000313" key="2">
    <source>
        <dbReference type="EMBL" id="GER60516.1"/>
    </source>
</evidence>
<dbReference type="Pfam" id="PF12680">
    <property type="entry name" value="SnoaL_2"/>
    <property type="match status" value="1"/>
</dbReference>
<protein>
    <recommendedName>
        <fullName evidence="1">SnoaL-like domain-containing protein</fullName>
    </recommendedName>
</protein>
<accession>A0A5J4IZV6</accession>
<evidence type="ECO:0000259" key="1">
    <source>
        <dbReference type="Pfam" id="PF12680"/>
    </source>
</evidence>
<dbReference type="AlphaFoldDB" id="A0A5J4IZV6"/>
<dbReference type="Gene3D" id="3.10.450.50">
    <property type="match status" value="1"/>
</dbReference>
<comment type="caution">
    <text evidence="2">The sequence shown here is derived from an EMBL/GenBank/DDBJ whole genome shotgun (WGS) entry which is preliminary data.</text>
</comment>
<keyword evidence="3" id="KW-1185">Reference proteome</keyword>
<sequence length="135" mass="15782">MSAKQIVKDFYNSDFLRDKTVLDKFFHPDVEFIWNSTDGLTIMHFDDLKATFAEISRTYNDLRIEVSHVLEDEGVVTTRYKYYVRTVENPEEELGIAHFISIWHLKDGKLHRGYQVSQPATISDDTDGTYEKVKV</sequence>
<dbReference type="EMBL" id="BKCG01000008">
    <property type="protein sequence ID" value="GER60516.1"/>
    <property type="molecule type" value="Genomic_DNA"/>
</dbReference>
<name>A0A5J4IZV6_9FLAO</name>
<dbReference type="Proteomes" id="UP000326509">
    <property type="component" value="Unassembled WGS sequence"/>
</dbReference>
<dbReference type="RefSeq" id="WP_151674950.1">
    <property type="nucleotide sequence ID" value="NZ_BKCG01000008.1"/>
</dbReference>
<proteinExistence type="predicted"/>
<dbReference type="InterPro" id="IPR037401">
    <property type="entry name" value="SnoaL-like"/>
</dbReference>
<dbReference type="OrthoDB" id="1452256at2"/>